<sequence length="148" mass="17171">MTAWYIKRILSNKQSQFMFSLLVQRLHSTVHKKKKMIIIDVQGFTCGSNFICKEIAIINTATGYWQQKLVNLPVEFTMLNKSTQSQINWTVDNLHGIPWDLSLSEESCLDYKQLASFIKEHVQGQPIFEKRNSGWKDSSLIPSPIYMK</sequence>
<evidence type="ECO:0000313" key="2">
    <source>
        <dbReference type="Proteomes" id="UP001152888"/>
    </source>
</evidence>
<organism evidence="1 2">
    <name type="scientific">Acanthoscelides obtectus</name>
    <name type="common">Bean weevil</name>
    <name type="synonym">Bruchus obtectus</name>
    <dbReference type="NCBI Taxonomy" id="200917"/>
    <lineage>
        <taxon>Eukaryota</taxon>
        <taxon>Metazoa</taxon>
        <taxon>Ecdysozoa</taxon>
        <taxon>Arthropoda</taxon>
        <taxon>Hexapoda</taxon>
        <taxon>Insecta</taxon>
        <taxon>Pterygota</taxon>
        <taxon>Neoptera</taxon>
        <taxon>Endopterygota</taxon>
        <taxon>Coleoptera</taxon>
        <taxon>Polyphaga</taxon>
        <taxon>Cucujiformia</taxon>
        <taxon>Chrysomeloidea</taxon>
        <taxon>Chrysomelidae</taxon>
        <taxon>Bruchinae</taxon>
        <taxon>Bruchini</taxon>
        <taxon>Acanthoscelides</taxon>
    </lineage>
</organism>
<name>A0A9P0LYJ1_ACAOB</name>
<comment type="caution">
    <text evidence="1">The sequence shown here is derived from an EMBL/GenBank/DDBJ whole genome shotgun (WGS) entry which is preliminary data.</text>
</comment>
<dbReference type="AlphaFoldDB" id="A0A9P0LYJ1"/>
<dbReference type="OrthoDB" id="6655084at2759"/>
<protein>
    <submittedName>
        <fullName evidence="1">Uncharacterized protein</fullName>
    </submittedName>
</protein>
<dbReference type="EMBL" id="CAKOFQ010007531">
    <property type="protein sequence ID" value="CAH2003185.1"/>
    <property type="molecule type" value="Genomic_DNA"/>
</dbReference>
<gene>
    <name evidence="1" type="ORF">ACAOBT_LOCUS27248</name>
</gene>
<reference evidence="1" key="1">
    <citation type="submission" date="2022-03" db="EMBL/GenBank/DDBJ databases">
        <authorList>
            <person name="Sayadi A."/>
        </authorList>
    </citation>
    <scope>NUCLEOTIDE SEQUENCE</scope>
</reference>
<accession>A0A9P0LYJ1</accession>
<dbReference type="Proteomes" id="UP001152888">
    <property type="component" value="Unassembled WGS sequence"/>
</dbReference>
<evidence type="ECO:0000313" key="1">
    <source>
        <dbReference type="EMBL" id="CAH2003185.1"/>
    </source>
</evidence>
<keyword evidence="2" id="KW-1185">Reference proteome</keyword>
<proteinExistence type="predicted"/>